<dbReference type="STRING" id="1884261.A0A5C3QT67"/>
<protein>
    <recommendedName>
        <fullName evidence="4">SH3 domain-containing protein</fullName>
    </recommendedName>
</protein>
<evidence type="ECO:0000256" key="1">
    <source>
        <dbReference type="SAM" id="MobiDB-lite"/>
    </source>
</evidence>
<proteinExistence type="predicted"/>
<gene>
    <name evidence="2" type="ORF">BDV98DRAFT_502392</name>
</gene>
<dbReference type="InterPro" id="IPR036028">
    <property type="entry name" value="SH3-like_dom_sf"/>
</dbReference>
<dbReference type="OrthoDB" id="5340910at2759"/>
<keyword evidence="3" id="KW-1185">Reference proteome</keyword>
<dbReference type="EMBL" id="ML178818">
    <property type="protein sequence ID" value="TFL04558.1"/>
    <property type="molecule type" value="Genomic_DNA"/>
</dbReference>
<feature type="region of interest" description="Disordered" evidence="1">
    <location>
        <begin position="66"/>
        <end position="95"/>
    </location>
</feature>
<dbReference type="SUPFAM" id="SSF50044">
    <property type="entry name" value="SH3-domain"/>
    <property type="match status" value="1"/>
</dbReference>
<name>A0A5C3QT67_9AGAR</name>
<accession>A0A5C3QT67</accession>
<evidence type="ECO:0000313" key="2">
    <source>
        <dbReference type="EMBL" id="TFL04558.1"/>
    </source>
</evidence>
<sequence>MSVRPFSPSERFSFPKPPQADEDLVRSFSLIVHVQTFRKEVNTHAAADANAGPSYRVSSCSVSEPLNPFDDANSSSGHSGSSHSTASTHQPHGERIRRPFVPTLGDEVAVSTGDIVDVQQVFDDGWAYVAVQREASEPSVGLIPVDCFREAGEELPAFLAAKRVSSYKGPVQAQ</sequence>
<dbReference type="Proteomes" id="UP000305067">
    <property type="component" value="Unassembled WGS sequence"/>
</dbReference>
<evidence type="ECO:0000313" key="3">
    <source>
        <dbReference type="Proteomes" id="UP000305067"/>
    </source>
</evidence>
<evidence type="ECO:0008006" key="4">
    <source>
        <dbReference type="Google" id="ProtNLM"/>
    </source>
</evidence>
<dbReference type="AlphaFoldDB" id="A0A5C3QT67"/>
<organism evidence="2 3">
    <name type="scientific">Pterulicium gracile</name>
    <dbReference type="NCBI Taxonomy" id="1884261"/>
    <lineage>
        <taxon>Eukaryota</taxon>
        <taxon>Fungi</taxon>
        <taxon>Dikarya</taxon>
        <taxon>Basidiomycota</taxon>
        <taxon>Agaricomycotina</taxon>
        <taxon>Agaricomycetes</taxon>
        <taxon>Agaricomycetidae</taxon>
        <taxon>Agaricales</taxon>
        <taxon>Pleurotineae</taxon>
        <taxon>Pterulaceae</taxon>
        <taxon>Pterulicium</taxon>
    </lineage>
</organism>
<feature type="compositionally biased region" description="Low complexity" evidence="1">
    <location>
        <begin position="74"/>
        <end position="89"/>
    </location>
</feature>
<reference evidence="2 3" key="1">
    <citation type="journal article" date="2019" name="Nat. Ecol. Evol.">
        <title>Megaphylogeny resolves global patterns of mushroom evolution.</title>
        <authorList>
            <person name="Varga T."/>
            <person name="Krizsan K."/>
            <person name="Foldi C."/>
            <person name="Dima B."/>
            <person name="Sanchez-Garcia M."/>
            <person name="Sanchez-Ramirez S."/>
            <person name="Szollosi G.J."/>
            <person name="Szarkandi J.G."/>
            <person name="Papp V."/>
            <person name="Albert L."/>
            <person name="Andreopoulos W."/>
            <person name="Angelini C."/>
            <person name="Antonin V."/>
            <person name="Barry K.W."/>
            <person name="Bougher N.L."/>
            <person name="Buchanan P."/>
            <person name="Buyck B."/>
            <person name="Bense V."/>
            <person name="Catcheside P."/>
            <person name="Chovatia M."/>
            <person name="Cooper J."/>
            <person name="Damon W."/>
            <person name="Desjardin D."/>
            <person name="Finy P."/>
            <person name="Geml J."/>
            <person name="Haridas S."/>
            <person name="Hughes K."/>
            <person name="Justo A."/>
            <person name="Karasinski D."/>
            <person name="Kautmanova I."/>
            <person name="Kiss B."/>
            <person name="Kocsube S."/>
            <person name="Kotiranta H."/>
            <person name="LaButti K.M."/>
            <person name="Lechner B.E."/>
            <person name="Liimatainen K."/>
            <person name="Lipzen A."/>
            <person name="Lukacs Z."/>
            <person name="Mihaltcheva S."/>
            <person name="Morgado L.N."/>
            <person name="Niskanen T."/>
            <person name="Noordeloos M.E."/>
            <person name="Ohm R.A."/>
            <person name="Ortiz-Santana B."/>
            <person name="Ovrebo C."/>
            <person name="Racz N."/>
            <person name="Riley R."/>
            <person name="Savchenko A."/>
            <person name="Shiryaev A."/>
            <person name="Soop K."/>
            <person name="Spirin V."/>
            <person name="Szebenyi C."/>
            <person name="Tomsovsky M."/>
            <person name="Tulloss R.E."/>
            <person name="Uehling J."/>
            <person name="Grigoriev I.V."/>
            <person name="Vagvolgyi C."/>
            <person name="Papp T."/>
            <person name="Martin F.M."/>
            <person name="Miettinen O."/>
            <person name="Hibbett D.S."/>
            <person name="Nagy L.G."/>
        </authorList>
    </citation>
    <scope>NUCLEOTIDE SEQUENCE [LARGE SCALE GENOMIC DNA]</scope>
    <source>
        <strain evidence="2 3">CBS 309.79</strain>
    </source>
</reference>